<dbReference type="InterPro" id="IPR037171">
    <property type="entry name" value="NagB/RpiA_transferase-like"/>
</dbReference>
<comment type="caution">
    <text evidence="5">The sequence shown here is derived from an EMBL/GenBank/DDBJ whole genome shotgun (WGS) entry which is preliminary data.</text>
</comment>
<proteinExistence type="inferred from homology"/>
<dbReference type="OrthoDB" id="10385906at2759"/>
<dbReference type="InterPro" id="IPR000649">
    <property type="entry name" value="IF-2B-related"/>
</dbReference>
<evidence type="ECO:0000313" key="5">
    <source>
        <dbReference type="EMBL" id="KAG5581734.1"/>
    </source>
</evidence>
<organism evidence="5 6">
    <name type="scientific">Solanum commersonii</name>
    <name type="common">Commerson's wild potato</name>
    <name type="synonym">Commerson's nightshade</name>
    <dbReference type="NCBI Taxonomy" id="4109"/>
    <lineage>
        <taxon>Eukaryota</taxon>
        <taxon>Viridiplantae</taxon>
        <taxon>Streptophyta</taxon>
        <taxon>Embryophyta</taxon>
        <taxon>Tracheophyta</taxon>
        <taxon>Spermatophyta</taxon>
        <taxon>Magnoliopsida</taxon>
        <taxon>eudicotyledons</taxon>
        <taxon>Gunneridae</taxon>
        <taxon>Pentapetalae</taxon>
        <taxon>asterids</taxon>
        <taxon>lamiids</taxon>
        <taxon>Solanales</taxon>
        <taxon>Solanaceae</taxon>
        <taxon>Solanoideae</taxon>
        <taxon>Solaneae</taxon>
        <taxon>Solanum</taxon>
    </lineage>
</organism>
<name>A0A9J5X3E2_SOLCO</name>
<keyword evidence="3" id="KW-0648">Protein biosynthesis</keyword>
<dbReference type="Pfam" id="PF01008">
    <property type="entry name" value="IF-2B"/>
    <property type="match status" value="1"/>
</dbReference>
<dbReference type="Proteomes" id="UP000824120">
    <property type="component" value="Chromosome 10"/>
</dbReference>
<evidence type="ECO:0000256" key="1">
    <source>
        <dbReference type="ARBA" id="ARBA00007251"/>
    </source>
</evidence>
<dbReference type="AlphaFoldDB" id="A0A9J5X3E2"/>
<evidence type="ECO:0000256" key="2">
    <source>
        <dbReference type="ARBA" id="ARBA00022540"/>
    </source>
</evidence>
<dbReference type="InterPro" id="IPR051501">
    <property type="entry name" value="eIF2B_alpha/beta/delta"/>
</dbReference>
<dbReference type="GO" id="GO:0005851">
    <property type="term" value="C:eukaryotic translation initiation factor 2B complex"/>
    <property type="evidence" value="ECO:0007669"/>
    <property type="project" value="TreeGrafter"/>
</dbReference>
<dbReference type="PANTHER" id="PTHR45860:SF1">
    <property type="entry name" value="TRANSLATION INITIATION FACTOR EIF-2B SUBUNIT ALPHA"/>
    <property type="match status" value="1"/>
</dbReference>
<comment type="similarity">
    <text evidence="1 4">Belongs to the eIF-2B alpha/beta/delta subunits family.</text>
</comment>
<dbReference type="EMBL" id="JACXVP010000010">
    <property type="protein sequence ID" value="KAG5581734.1"/>
    <property type="molecule type" value="Genomic_DNA"/>
</dbReference>
<keyword evidence="2" id="KW-0396">Initiation factor</keyword>
<dbReference type="GO" id="GO:0003743">
    <property type="term" value="F:translation initiation factor activity"/>
    <property type="evidence" value="ECO:0007669"/>
    <property type="project" value="UniProtKB-KW"/>
</dbReference>
<dbReference type="SUPFAM" id="SSF100950">
    <property type="entry name" value="NagB/RpiA/CoA transferase-like"/>
    <property type="match status" value="1"/>
</dbReference>
<evidence type="ECO:0000256" key="3">
    <source>
        <dbReference type="ARBA" id="ARBA00022917"/>
    </source>
</evidence>
<dbReference type="PANTHER" id="PTHR45860">
    <property type="entry name" value="TRANSLATION INITIATION FACTOR EIF-2B SUBUNIT ALPHA"/>
    <property type="match status" value="1"/>
</dbReference>
<dbReference type="GO" id="GO:0005085">
    <property type="term" value="F:guanyl-nucleotide exchange factor activity"/>
    <property type="evidence" value="ECO:0007669"/>
    <property type="project" value="TreeGrafter"/>
</dbReference>
<evidence type="ECO:0000256" key="4">
    <source>
        <dbReference type="RuleBase" id="RU003814"/>
    </source>
</evidence>
<sequence>MGITWIQEYISSCCVRFFIHFVVTYNMDVVYMIHLRATGVIDNGGTVNWTRTYQITGVAKRMNTSVDVAAESNEFTCLMPLDRPKVVPTFCPIDFYIQTTSLVVGLHLNFVLDYISVIVHGVMKHLNQLNQGLPLAPVKFCTNAPLQALPYKHHLIGVCSGADL</sequence>
<evidence type="ECO:0000313" key="6">
    <source>
        <dbReference type="Proteomes" id="UP000824120"/>
    </source>
</evidence>
<gene>
    <name evidence="5" type="ORF">H5410_052361</name>
</gene>
<keyword evidence="6" id="KW-1185">Reference proteome</keyword>
<protein>
    <submittedName>
        <fullName evidence="5">Uncharacterized protein</fullName>
    </submittedName>
</protein>
<dbReference type="InterPro" id="IPR042529">
    <property type="entry name" value="IF_2B-like_C"/>
</dbReference>
<dbReference type="Gene3D" id="3.40.50.10470">
    <property type="entry name" value="Translation initiation factor eif-2b, domain 2"/>
    <property type="match status" value="1"/>
</dbReference>
<reference evidence="5 6" key="1">
    <citation type="submission" date="2020-09" db="EMBL/GenBank/DDBJ databases">
        <title>De no assembly of potato wild relative species, Solanum commersonii.</title>
        <authorList>
            <person name="Cho K."/>
        </authorList>
    </citation>
    <scope>NUCLEOTIDE SEQUENCE [LARGE SCALE GENOMIC DNA]</scope>
    <source>
        <strain evidence="5">LZ3.2</strain>
        <tissue evidence="5">Leaf</tissue>
    </source>
</reference>
<accession>A0A9J5X3E2</accession>